<dbReference type="EMBL" id="JBAMMX010000008">
    <property type="protein sequence ID" value="KAK6934597.1"/>
    <property type="molecule type" value="Genomic_DNA"/>
</dbReference>
<name>A0AAN8VRW6_9MAGN</name>
<proteinExistence type="predicted"/>
<keyword evidence="2" id="KW-1185">Reference proteome</keyword>
<reference evidence="1 2" key="1">
    <citation type="submission" date="2023-12" db="EMBL/GenBank/DDBJ databases">
        <title>A high-quality genome assembly for Dillenia turbinata (Dilleniales).</title>
        <authorList>
            <person name="Chanderbali A."/>
        </authorList>
    </citation>
    <scope>NUCLEOTIDE SEQUENCE [LARGE SCALE GENOMIC DNA]</scope>
    <source>
        <strain evidence="1">LSX21</strain>
        <tissue evidence="1">Leaf</tissue>
    </source>
</reference>
<organism evidence="1 2">
    <name type="scientific">Dillenia turbinata</name>
    <dbReference type="NCBI Taxonomy" id="194707"/>
    <lineage>
        <taxon>Eukaryota</taxon>
        <taxon>Viridiplantae</taxon>
        <taxon>Streptophyta</taxon>
        <taxon>Embryophyta</taxon>
        <taxon>Tracheophyta</taxon>
        <taxon>Spermatophyta</taxon>
        <taxon>Magnoliopsida</taxon>
        <taxon>eudicotyledons</taxon>
        <taxon>Gunneridae</taxon>
        <taxon>Pentapetalae</taxon>
        <taxon>Dilleniales</taxon>
        <taxon>Dilleniaceae</taxon>
        <taxon>Dillenia</taxon>
    </lineage>
</organism>
<sequence>MPKIENGNETENILVDDLEGATELTIEGLGFETGGHVQEKMREIEGGCEGILSAPRRFRVCIACKRNEHENAKEELYSWLL</sequence>
<accession>A0AAN8VRW6</accession>
<evidence type="ECO:0000313" key="1">
    <source>
        <dbReference type="EMBL" id="KAK6934597.1"/>
    </source>
</evidence>
<gene>
    <name evidence="1" type="ORF">RJ641_034752</name>
</gene>
<dbReference type="AlphaFoldDB" id="A0AAN8VRW6"/>
<comment type="caution">
    <text evidence="1">The sequence shown here is derived from an EMBL/GenBank/DDBJ whole genome shotgun (WGS) entry which is preliminary data.</text>
</comment>
<evidence type="ECO:0000313" key="2">
    <source>
        <dbReference type="Proteomes" id="UP001370490"/>
    </source>
</evidence>
<protein>
    <submittedName>
        <fullName evidence="1">Uncharacterized protein</fullName>
    </submittedName>
</protein>
<dbReference type="Proteomes" id="UP001370490">
    <property type="component" value="Unassembled WGS sequence"/>
</dbReference>